<dbReference type="InterPro" id="IPR011009">
    <property type="entry name" value="Kinase-like_dom_sf"/>
</dbReference>
<dbReference type="STRING" id="35752.SAMN05421541_118100"/>
<evidence type="ECO:0000256" key="6">
    <source>
        <dbReference type="SAM" id="MobiDB-lite"/>
    </source>
</evidence>
<keyword evidence="3 9" id="KW-0418">Kinase</keyword>
<evidence type="ECO:0000256" key="7">
    <source>
        <dbReference type="SAM" id="Phobius"/>
    </source>
</evidence>
<feature type="compositionally biased region" description="Pro residues" evidence="6">
    <location>
        <begin position="308"/>
        <end position="332"/>
    </location>
</feature>
<keyword evidence="4 5" id="KW-0067">ATP-binding</keyword>
<keyword evidence="7" id="KW-0812">Transmembrane</keyword>
<keyword evidence="7" id="KW-0472">Membrane</keyword>
<dbReference type="InterPro" id="IPR008271">
    <property type="entry name" value="Ser/Thr_kinase_AS"/>
</dbReference>
<dbReference type="GO" id="GO:0004674">
    <property type="term" value="F:protein serine/threonine kinase activity"/>
    <property type="evidence" value="ECO:0007669"/>
    <property type="project" value="UniProtKB-KW"/>
</dbReference>
<sequence>MNMPLRPGDPVALGRYELVERLGEGGMGTVFLARDPGGRPVAIKMVRPEFANETEFRGRFRSEVTRAKQVPPFSTAEVLDADPDHEPPYLVVEYVDGPSLAAEIKAKGPLSGAALHGVAVGIATALTAIHGAGVIHRDLKPGNVLFARGGIKVIDFGIARAFEATSQHTRTDQLVGTVAYMAPERFDPVDGRPVTAAADIFAWGAVVAYAATGRTPFAAESAPATAMRILTQAPDLTGLPESLRGPVSRALSKEPENRPTARELLDLLLAGVAVRPPEADTMLLATVTPTSPSAPSPFPAPSAHGSPPAAPPFPAPSGPGSPPAAPPFPAPSAPGSFPAASSSAAPVPASPAPSSFAATPVPAAPFPPTGPTAVTAAPGRPARRRRRTVAVAATAVAVLLATAVGVLIRYNGLSTPDRTAGGPGGGSASAPASGAASAPPPASPNTGRTPTAEERLHAIKTGKNRTLIHVAEIDRDLALEDHYVELGAGDGTGPKSEFALIPMGVDYMIRSLYDPADEEVCLGIRLKPDASAKVVSAKCETSVGTLFELIGTKLKDDKNRPRFHIYNDTYGFLQWDADANEGTGGFYVEQVGDAPPLTTFSFVDRGPLPSPSPS</sequence>
<dbReference type="AlphaFoldDB" id="A0A1I2KTZ9"/>
<dbReference type="InterPro" id="IPR017441">
    <property type="entry name" value="Protein_kinase_ATP_BS"/>
</dbReference>
<feature type="region of interest" description="Disordered" evidence="6">
    <location>
        <begin position="414"/>
        <end position="452"/>
    </location>
</feature>
<keyword evidence="7" id="KW-1133">Transmembrane helix</keyword>
<evidence type="ECO:0000256" key="2">
    <source>
        <dbReference type="ARBA" id="ARBA00022741"/>
    </source>
</evidence>
<dbReference type="CDD" id="cd14014">
    <property type="entry name" value="STKc_PknB_like"/>
    <property type="match status" value="1"/>
</dbReference>
<feature type="domain" description="Protein kinase" evidence="8">
    <location>
        <begin position="16"/>
        <end position="269"/>
    </location>
</feature>
<dbReference type="PROSITE" id="PS50011">
    <property type="entry name" value="PROTEIN_KINASE_DOM"/>
    <property type="match status" value="1"/>
</dbReference>
<feature type="region of interest" description="Disordered" evidence="6">
    <location>
        <begin position="236"/>
        <end position="258"/>
    </location>
</feature>
<evidence type="ECO:0000256" key="4">
    <source>
        <dbReference type="ARBA" id="ARBA00022840"/>
    </source>
</evidence>
<evidence type="ECO:0000313" key="10">
    <source>
        <dbReference type="Proteomes" id="UP000199645"/>
    </source>
</evidence>
<accession>A0A1I2KTZ9</accession>
<dbReference type="Proteomes" id="UP000199645">
    <property type="component" value="Unassembled WGS sequence"/>
</dbReference>
<dbReference type="SUPFAM" id="SSF56112">
    <property type="entry name" value="Protein kinase-like (PK-like)"/>
    <property type="match status" value="1"/>
</dbReference>
<feature type="transmembrane region" description="Helical" evidence="7">
    <location>
        <begin position="389"/>
        <end position="410"/>
    </location>
</feature>
<feature type="compositionally biased region" description="Low complexity" evidence="6">
    <location>
        <begin position="333"/>
        <end position="361"/>
    </location>
</feature>
<dbReference type="RefSeq" id="WP_093620912.1">
    <property type="nucleotide sequence ID" value="NZ_BOMT01000090.1"/>
</dbReference>
<feature type="region of interest" description="Disordered" evidence="6">
    <location>
        <begin position="287"/>
        <end position="385"/>
    </location>
</feature>
<dbReference type="Pfam" id="PF00069">
    <property type="entry name" value="Pkinase"/>
    <property type="match status" value="1"/>
</dbReference>
<protein>
    <submittedName>
        <fullName evidence="9">Serine/threonine protein kinase</fullName>
    </submittedName>
</protein>
<dbReference type="EMBL" id="FONV01000018">
    <property type="protein sequence ID" value="SFF69818.1"/>
    <property type="molecule type" value="Genomic_DNA"/>
</dbReference>
<reference evidence="9 10" key="1">
    <citation type="submission" date="2016-10" db="EMBL/GenBank/DDBJ databases">
        <authorList>
            <person name="de Groot N.N."/>
        </authorList>
    </citation>
    <scope>NUCLEOTIDE SEQUENCE [LARGE SCALE GENOMIC DNA]</scope>
    <source>
        <strain evidence="9 10">DSM 43019</strain>
    </source>
</reference>
<name>A0A1I2KTZ9_9ACTN</name>
<feature type="compositionally biased region" description="Low complexity" evidence="6">
    <location>
        <begin position="371"/>
        <end position="380"/>
    </location>
</feature>
<organism evidence="9 10">
    <name type="scientific">Actinoplanes philippinensis</name>
    <dbReference type="NCBI Taxonomy" id="35752"/>
    <lineage>
        <taxon>Bacteria</taxon>
        <taxon>Bacillati</taxon>
        <taxon>Actinomycetota</taxon>
        <taxon>Actinomycetes</taxon>
        <taxon>Micromonosporales</taxon>
        <taxon>Micromonosporaceae</taxon>
        <taxon>Actinoplanes</taxon>
    </lineage>
</organism>
<dbReference type="PANTHER" id="PTHR43289">
    <property type="entry name" value="MITOGEN-ACTIVATED PROTEIN KINASE KINASE KINASE 20-RELATED"/>
    <property type="match status" value="1"/>
</dbReference>
<feature type="binding site" evidence="5">
    <location>
        <position position="44"/>
    </location>
    <ligand>
        <name>ATP</name>
        <dbReference type="ChEBI" id="CHEBI:30616"/>
    </ligand>
</feature>
<dbReference type="InterPro" id="IPR000719">
    <property type="entry name" value="Prot_kinase_dom"/>
</dbReference>
<dbReference type="PANTHER" id="PTHR43289:SF34">
    <property type="entry name" value="SERINE_THREONINE-PROTEIN KINASE YBDM-RELATED"/>
    <property type="match status" value="1"/>
</dbReference>
<dbReference type="SMART" id="SM00220">
    <property type="entry name" value="S_TKc"/>
    <property type="match status" value="1"/>
</dbReference>
<dbReference type="PROSITE" id="PS00107">
    <property type="entry name" value="PROTEIN_KINASE_ATP"/>
    <property type="match status" value="1"/>
</dbReference>
<keyword evidence="10" id="KW-1185">Reference proteome</keyword>
<dbReference type="PROSITE" id="PS00108">
    <property type="entry name" value="PROTEIN_KINASE_ST"/>
    <property type="match status" value="1"/>
</dbReference>
<dbReference type="Gene3D" id="3.30.200.20">
    <property type="entry name" value="Phosphorylase Kinase, domain 1"/>
    <property type="match status" value="1"/>
</dbReference>
<evidence type="ECO:0000256" key="5">
    <source>
        <dbReference type="PROSITE-ProRule" id="PRU10141"/>
    </source>
</evidence>
<keyword evidence="1" id="KW-0808">Transferase</keyword>
<evidence type="ECO:0000256" key="1">
    <source>
        <dbReference type="ARBA" id="ARBA00022679"/>
    </source>
</evidence>
<feature type="compositionally biased region" description="Low complexity" evidence="6">
    <location>
        <begin position="428"/>
        <end position="437"/>
    </location>
</feature>
<keyword evidence="9" id="KW-0723">Serine/threonine-protein kinase</keyword>
<dbReference type="OrthoDB" id="4326323at2"/>
<keyword evidence="2 5" id="KW-0547">Nucleotide-binding</keyword>
<evidence type="ECO:0000256" key="3">
    <source>
        <dbReference type="ARBA" id="ARBA00022777"/>
    </source>
</evidence>
<evidence type="ECO:0000259" key="8">
    <source>
        <dbReference type="PROSITE" id="PS50011"/>
    </source>
</evidence>
<evidence type="ECO:0000313" key="9">
    <source>
        <dbReference type="EMBL" id="SFF69818.1"/>
    </source>
</evidence>
<dbReference type="GO" id="GO:0005524">
    <property type="term" value="F:ATP binding"/>
    <property type="evidence" value="ECO:0007669"/>
    <property type="project" value="UniProtKB-UniRule"/>
</dbReference>
<gene>
    <name evidence="9" type="ORF">SAMN05421541_118100</name>
</gene>
<proteinExistence type="predicted"/>
<dbReference type="Gene3D" id="1.10.510.10">
    <property type="entry name" value="Transferase(Phosphotransferase) domain 1"/>
    <property type="match status" value="1"/>
</dbReference>